<proteinExistence type="predicted"/>
<dbReference type="EMBL" id="FNTI01000001">
    <property type="protein sequence ID" value="SEE51567.1"/>
    <property type="molecule type" value="Genomic_DNA"/>
</dbReference>
<dbReference type="EMBL" id="FNTI01000001">
    <property type="protein sequence ID" value="SEE53091.1"/>
    <property type="molecule type" value="Genomic_DNA"/>
</dbReference>
<sequence length="1002" mass="104420">MTVGLLSFSTQAFPFNAGKSQTNLNFLQGGGEFPFLNFMKIAQSWQWNDGSTTRPFTPDLFDSDFYPTTIVQGGVKVGGITIPSQTEYAGNWVVSWSGNGTLTLGAGTPVTNAVTAAISAGGTSYKLTIGTHTFIVNQEVALSTFASPWTSLNGNSYLITAVDATSITIATGLSLGAYVSGGTAANTLTTSLAGSGSTGRCVFAPTNVTQSVGITAIGSPRVTNLKLYNINDEATLNAGGVFGAKFKQRLQQAKFGAIRFLNWQNGNAGCATTWDTGNRPLTYYQYQSGQTRSDFYCGTTTNSGADYSVAAPTNWTTSGGGTLPADKSTVHVVWGATSPTTSAVTNTGNNVNWTAHGLQAGNQVIFTDSTGTNTGITVSQNAWPFTNLYYVHTVVSANQFTVSLTNGGSDVTITALNCTCRSMPTLNIGSTSAVTVLGPTCSPPSVSGGNYFVGGSQNSLTTLIYDAAIGAWINQGLISAPGLLQNGVPVSLMIQLCKEVGAHPWFISPPYACTPMTDYHTQLATLCKTTGQSWMVPRFEPPNELWNTAGGFNQTKYAQAVATAYGWGLDSDNWYGRAASTIGQAINAVYGGTPSSQTKYQMMIGFQTVTCGTPASVPVARIQSTKYVLQSPQSGYTASAASGWATHVTCNNYIIPSWWGRNQENVTAFAYYVTNSGNPTAQAANAAAYEATINDGFACTFTNGSPGTVNAVGNGLAAGQIVSFVTNGTFPTGLTISNYWVNTVIDADHFTLSSTDPNNGGATPVNISGSATGTTYCIPNGVQTILAMYTYAQNIAALGAANGVNKISWYEGCYSPDYSSNNVACSITAGTNTTNCVFTSPWTNVQSIRNPTQQQNATNSGLAVGMYIKLSGLPATNGWSAFNGQTVQITAVSGTSITTNLDASAATGALSAASATGTLYTDAGAATSMATALNALRAAGKNAPNLQTHTTTMYNDLTSISGASFPSNYIIGGANNDWSVLDPNIFVTPDPPQWSAIVAFNA</sequence>
<dbReference type="RefSeq" id="WP_074830516.1">
    <property type="nucleotide sequence ID" value="NZ_FNTI01000001.1"/>
</dbReference>
<organism evidence="2 3">
    <name type="scientific">Bradyrhizobium lablabi</name>
    <dbReference type="NCBI Taxonomy" id="722472"/>
    <lineage>
        <taxon>Bacteria</taxon>
        <taxon>Pseudomonadati</taxon>
        <taxon>Pseudomonadota</taxon>
        <taxon>Alphaproteobacteria</taxon>
        <taxon>Hyphomicrobiales</taxon>
        <taxon>Nitrobacteraceae</taxon>
        <taxon>Bradyrhizobium</taxon>
    </lineage>
</organism>
<reference evidence="2 3" key="1">
    <citation type="submission" date="2016-10" db="EMBL/GenBank/DDBJ databases">
        <authorList>
            <person name="de Groot N.N."/>
        </authorList>
    </citation>
    <scope>NUCLEOTIDE SEQUENCE [LARGE SCALE GENOMIC DNA]</scope>
    <source>
        <strain evidence="2 3">GAS522</strain>
    </source>
</reference>
<name>A0A1H5JM76_9BRAD</name>
<dbReference type="AlphaFoldDB" id="A0A1H5JM76"/>
<evidence type="ECO:0000313" key="2">
    <source>
        <dbReference type="EMBL" id="SEE53091.1"/>
    </source>
</evidence>
<accession>A0A1H5JM76</accession>
<gene>
    <name evidence="1" type="ORF">SAMN05444171_7813</name>
    <name evidence="2" type="ORF">SAMN05444171_7880</name>
</gene>
<evidence type="ECO:0000313" key="1">
    <source>
        <dbReference type="EMBL" id="SEE51567.1"/>
    </source>
</evidence>
<evidence type="ECO:0000313" key="3">
    <source>
        <dbReference type="Proteomes" id="UP000183208"/>
    </source>
</evidence>
<protein>
    <submittedName>
        <fullName evidence="2">Uncharacterized protein</fullName>
    </submittedName>
</protein>
<dbReference type="OrthoDB" id="7783360at2"/>
<dbReference type="Proteomes" id="UP000183208">
    <property type="component" value="Unassembled WGS sequence"/>
</dbReference>